<proteinExistence type="predicted"/>
<keyword evidence="1" id="KW-1185">Reference proteome</keyword>
<organism evidence="1 2">
    <name type="scientific">Romanomermis culicivorax</name>
    <name type="common">Nematode worm</name>
    <dbReference type="NCBI Taxonomy" id="13658"/>
    <lineage>
        <taxon>Eukaryota</taxon>
        <taxon>Metazoa</taxon>
        <taxon>Ecdysozoa</taxon>
        <taxon>Nematoda</taxon>
        <taxon>Enoplea</taxon>
        <taxon>Dorylaimia</taxon>
        <taxon>Mermithida</taxon>
        <taxon>Mermithoidea</taxon>
        <taxon>Mermithidae</taxon>
        <taxon>Romanomermis</taxon>
    </lineage>
</organism>
<name>A0A915JU54_ROMCU</name>
<sequence length="123" mass="13828">MLKGLLGGATAIPPLDNVGVGVTIPNKSQQEWPGLEPVDWQKHQSCGWNVVCYHPTYTQNIFISYKLCCKTPDSYLAVESSNIFNSSKNDRIVTLNLASFNKLFNDRLVFTNSWIKFLAKAFL</sequence>
<protein>
    <submittedName>
        <fullName evidence="2">Uncharacterized protein</fullName>
    </submittedName>
</protein>
<evidence type="ECO:0000313" key="2">
    <source>
        <dbReference type="WBParaSite" id="nRc.2.0.1.t29337-RA"/>
    </source>
</evidence>
<evidence type="ECO:0000313" key="1">
    <source>
        <dbReference type="Proteomes" id="UP000887565"/>
    </source>
</evidence>
<dbReference type="Proteomes" id="UP000887565">
    <property type="component" value="Unplaced"/>
</dbReference>
<dbReference type="WBParaSite" id="nRc.2.0.1.t29337-RA">
    <property type="protein sequence ID" value="nRc.2.0.1.t29337-RA"/>
    <property type="gene ID" value="nRc.2.0.1.g29337"/>
</dbReference>
<reference evidence="2" key="1">
    <citation type="submission" date="2022-11" db="UniProtKB">
        <authorList>
            <consortium name="WormBaseParasite"/>
        </authorList>
    </citation>
    <scope>IDENTIFICATION</scope>
</reference>
<accession>A0A915JU54</accession>
<dbReference type="AlphaFoldDB" id="A0A915JU54"/>